<evidence type="ECO:0000259" key="2">
    <source>
        <dbReference type="PROSITE" id="PS51782"/>
    </source>
</evidence>
<dbReference type="CDD" id="cd00118">
    <property type="entry name" value="LysM"/>
    <property type="match status" value="2"/>
</dbReference>
<reference evidence="3 4" key="1">
    <citation type="submission" date="2020-02" db="EMBL/GenBank/DDBJ databases">
        <title>Bacillus aquiflavi sp. nov., isolated from yellow water of strong flavor Chinese baijiu in Yibin region of China.</title>
        <authorList>
            <person name="Xie J."/>
        </authorList>
    </citation>
    <scope>NUCLEOTIDE SEQUENCE [LARGE SCALE GENOMIC DNA]</scope>
    <source>
        <strain evidence="3 4">SA4</strain>
    </source>
</reference>
<comment type="caution">
    <text evidence="3">The sequence shown here is derived from an EMBL/GenBank/DDBJ whole genome shotgun (WGS) entry which is preliminary data.</text>
</comment>
<sequence>MKKATKLLVPALGFGLVFGAVNVSASKTVTVEPGDTYWGIAQGYKDVLVEDMIEANEYEPFTIPVEAEITIPTEDQVTHVIQPGNTLSEIAAVYDGVSVDDLFELNPEIDPNSLTIGSEIVVVDYSNENQKMEDTVPELDVIEVMNEATETIDSIFESASAQHKIPNIESKQELVDYVRSFMSLGFSKWFAENYFEETDEGLYVIPKDGITWLDTESPYKVEEQNEREVKVIQERNTERLGHRNMIYTLRYDGENWIVDTIESEVL</sequence>
<dbReference type="SUPFAM" id="SSF54106">
    <property type="entry name" value="LysM domain"/>
    <property type="match status" value="2"/>
</dbReference>
<dbReference type="Proteomes" id="UP000481043">
    <property type="component" value="Unassembled WGS sequence"/>
</dbReference>
<name>A0A6M0Q4C4_9BACI</name>
<feature type="domain" description="LysM" evidence="2">
    <location>
        <begin position="77"/>
        <end position="122"/>
    </location>
</feature>
<dbReference type="Gene3D" id="3.10.350.10">
    <property type="entry name" value="LysM domain"/>
    <property type="match status" value="2"/>
</dbReference>
<gene>
    <name evidence="3" type="ORF">G4D63_04835</name>
</gene>
<protein>
    <submittedName>
        <fullName evidence="3">LysM peptidoglycan-binding domain-containing protein</fullName>
    </submittedName>
</protein>
<dbReference type="SMART" id="SM00257">
    <property type="entry name" value="LysM"/>
    <property type="match status" value="2"/>
</dbReference>
<dbReference type="InterPro" id="IPR036779">
    <property type="entry name" value="LysM_dom_sf"/>
</dbReference>
<keyword evidence="1" id="KW-0732">Signal</keyword>
<evidence type="ECO:0000313" key="3">
    <source>
        <dbReference type="EMBL" id="NEY71064.1"/>
    </source>
</evidence>
<accession>A0A6M0Q4C4</accession>
<dbReference type="RefSeq" id="WP_163178212.1">
    <property type="nucleotide sequence ID" value="NZ_JAAIWM010000001.1"/>
</dbReference>
<feature type="chain" id="PRO_5039336187" evidence="1">
    <location>
        <begin position="20"/>
        <end position="266"/>
    </location>
</feature>
<dbReference type="InterPro" id="IPR018392">
    <property type="entry name" value="LysM"/>
</dbReference>
<evidence type="ECO:0000313" key="4">
    <source>
        <dbReference type="Proteomes" id="UP000481043"/>
    </source>
</evidence>
<dbReference type="Pfam" id="PF01476">
    <property type="entry name" value="LysM"/>
    <property type="match status" value="2"/>
</dbReference>
<organism evidence="3 4">
    <name type="scientific">Bacillus mesophilus</name>
    <dbReference type="NCBI Taxonomy" id="1808955"/>
    <lineage>
        <taxon>Bacteria</taxon>
        <taxon>Bacillati</taxon>
        <taxon>Bacillota</taxon>
        <taxon>Bacilli</taxon>
        <taxon>Bacillales</taxon>
        <taxon>Bacillaceae</taxon>
        <taxon>Bacillus</taxon>
    </lineage>
</organism>
<dbReference type="AlphaFoldDB" id="A0A6M0Q4C4"/>
<evidence type="ECO:0000256" key="1">
    <source>
        <dbReference type="SAM" id="SignalP"/>
    </source>
</evidence>
<feature type="signal peptide" evidence="1">
    <location>
        <begin position="1"/>
        <end position="19"/>
    </location>
</feature>
<proteinExistence type="predicted"/>
<keyword evidence="4" id="KW-1185">Reference proteome</keyword>
<dbReference type="EMBL" id="JAAIWM010000001">
    <property type="protein sequence ID" value="NEY71064.1"/>
    <property type="molecule type" value="Genomic_DNA"/>
</dbReference>
<dbReference type="PROSITE" id="PS51782">
    <property type="entry name" value="LYSM"/>
    <property type="match status" value="1"/>
</dbReference>